<sequence length="475" mass="53605">MRPCRLYCFSACFQLAFSCPATKSLLHHSKQRSQFYLDKCTRDIGGGAEGSEQWTVKFDLTLGPGKKFQSRDGRSGAMSFPIPDDGFWLKSAHLMVTDKTGSQLFSWPPIHVHHIVCRTNIADLWYEQEVFEHRASFLTVAGAGGMSKFSHRYTVLNRTDGWAEYYPAQTEVTCGLRIDDDRLVGDAQEYKLVVIMDLVIDADRRYGFRPLSTAYWEGTTTGQVGYNLPTGTTTLFSKEYETPGAGSFDPDSLGSHTHPGAKSLKLFAKRLGGQYFATPQLLFTMQHPVFVVKPGSHSQELNVKPGPYVRPPTLDWSEIGLKWLTGSLFSSGIDSTRECAFQKGDIFYLEAVHNVSRFTLIDMMTLRWTVFWNDPPQSIFAPGPYFQSGFLRNQLWDQYLAPADLLAQVPQKVDQSVMLDLHSRMPSLFCHPYRAADGKYVSCLRRYANKVFMHASSVNDVDMNLLAHRQKSCGQ</sequence>
<comment type="caution">
    <text evidence="1">The sequence shown here is derived from an EMBL/GenBank/DDBJ whole genome shotgun (WGS) entry which is preliminary data.</text>
</comment>
<reference evidence="1" key="1">
    <citation type="submission" date="2023-10" db="EMBL/GenBank/DDBJ databases">
        <authorList>
            <person name="Chen Y."/>
            <person name="Shah S."/>
            <person name="Dougan E. K."/>
            <person name="Thang M."/>
            <person name="Chan C."/>
        </authorList>
    </citation>
    <scope>NUCLEOTIDE SEQUENCE [LARGE SCALE GENOMIC DNA]</scope>
</reference>
<name>A0ABN9WU30_9DINO</name>
<accession>A0ABN9WU30</accession>
<evidence type="ECO:0000313" key="2">
    <source>
        <dbReference type="Proteomes" id="UP001189429"/>
    </source>
</evidence>
<dbReference type="PROSITE" id="PS51257">
    <property type="entry name" value="PROKAR_LIPOPROTEIN"/>
    <property type="match status" value="1"/>
</dbReference>
<protein>
    <submittedName>
        <fullName evidence="1">Uncharacterized protein</fullName>
    </submittedName>
</protein>
<proteinExistence type="predicted"/>
<organism evidence="1 2">
    <name type="scientific">Prorocentrum cordatum</name>
    <dbReference type="NCBI Taxonomy" id="2364126"/>
    <lineage>
        <taxon>Eukaryota</taxon>
        <taxon>Sar</taxon>
        <taxon>Alveolata</taxon>
        <taxon>Dinophyceae</taxon>
        <taxon>Prorocentrales</taxon>
        <taxon>Prorocentraceae</taxon>
        <taxon>Prorocentrum</taxon>
    </lineage>
</organism>
<dbReference type="Proteomes" id="UP001189429">
    <property type="component" value="Unassembled WGS sequence"/>
</dbReference>
<gene>
    <name evidence="1" type="ORF">PCOR1329_LOCUS70593</name>
</gene>
<keyword evidence="2" id="KW-1185">Reference proteome</keyword>
<dbReference type="EMBL" id="CAUYUJ010019336">
    <property type="protein sequence ID" value="CAK0890319.1"/>
    <property type="molecule type" value="Genomic_DNA"/>
</dbReference>
<evidence type="ECO:0000313" key="1">
    <source>
        <dbReference type="EMBL" id="CAK0890319.1"/>
    </source>
</evidence>